<evidence type="ECO:0000313" key="3">
    <source>
        <dbReference type="Proteomes" id="UP001056012"/>
    </source>
</evidence>
<dbReference type="Gene3D" id="3.30.710.10">
    <property type="entry name" value="Potassium Channel Kv1.1, Chain A"/>
    <property type="match status" value="1"/>
</dbReference>
<dbReference type="PANTHER" id="PTHR47843">
    <property type="entry name" value="BTB DOMAIN-CONTAINING PROTEIN-RELATED"/>
    <property type="match status" value="1"/>
</dbReference>
<protein>
    <recommendedName>
        <fullName evidence="1">BTB domain-containing protein</fullName>
    </recommendedName>
</protein>
<dbReference type="VEuPathDB" id="FungiDB:yc1106_08887"/>
<name>A0A9Q8ZJ25_CURCL</name>
<dbReference type="AlphaFoldDB" id="A0A9Q8ZJ25"/>
<dbReference type="CDD" id="cd18186">
    <property type="entry name" value="BTB_POZ_ZBTB_KLHL-like"/>
    <property type="match status" value="1"/>
</dbReference>
<dbReference type="OrthoDB" id="3688938at2759"/>
<dbReference type="Proteomes" id="UP001056012">
    <property type="component" value="Chromosome 7"/>
</dbReference>
<dbReference type="PANTHER" id="PTHR47843:SF5">
    <property type="entry name" value="BTB_POZ DOMAIN PROTEIN"/>
    <property type="match status" value="1"/>
</dbReference>
<keyword evidence="3" id="KW-1185">Reference proteome</keyword>
<feature type="domain" description="BTB" evidence="1">
    <location>
        <begin position="22"/>
        <end position="89"/>
    </location>
</feature>
<proteinExistence type="predicted"/>
<dbReference type="EMBL" id="CP089280">
    <property type="protein sequence ID" value="USP81613.1"/>
    <property type="molecule type" value="Genomic_DNA"/>
</dbReference>
<dbReference type="PROSITE" id="PS50097">
    <property type="entry name" value="BTB"/>
    <property type="match status" value="1"/>
</dbReference>
<dbReference type="InterPro" id="IPR011333">
    <property type="entry name" value="SKP1/BTB/POZ_sf"/>
</dbReference>
<reference evidence="2" key="1">
    <citation type="submission" date="2021-12" db="EMBL/GenBank/DDBJ databases">
        <title>Curvularia clavata genome.</title>
        <authorList>
            <person name="Cao Y."/>
        </authorList>
    </citation>
    <scope>NUCLEOTIDE SEQUENCE</scope>
    <source>
        <strain evidence="2">Yc1106</strain>
    </source>
</reference>
<dbReference type="Pfam" id="PF00651">
    <property type="entry name" value="BTB"/>
    <property type="match status" value="1"/>
</dbReference>
<accession>A0A9Q8ZJ25</accession>
<evidence type="ECO:0000313" key="2">
    <source>
        <dbReference type="EMBL" id="USP81613.1"/>
    </source>
</evidence>
<organism evidence="2 3">
    <name type="scientific">Curvularia clavata</name>
    <dbReference type="NCBI Taxonomy" id="95742"/>
    <lineage>
        <taxon>Eukaryota</taxon>
        <taxon>Fungi</taxon>
        <taxon>Dikarya</taxon>
        <taxon>Ascomycota</taxon>
        <taxon>Pezizomycotina</taxon>
        <taxon>Dothideomycetes</taxon>
        <taxon>Pleosporomycetidae</taxon>
        <taxon>Pleosporales</taxon>
        <taxon>Pleosporineae</taxon>
        <taxon>Pleosporaceae</taxon>
        <taxon>Curvularia</taxon>
    </lineage>
</organism>
<sequence length="220" mass="25157">MEAHSVKLVQNIANMFNDARYSDTTVIIRSKELHVHKAIICTQSKYFENAFKENFVEGSSGRLSFDEGSGAAHWRVFQFLYTGDYSDDLSHYFKDDPALLKEPRVYALADMFFLKDLKTVTTAKLKKKLLNLWKDDSFADCIREIYATTRDSDRAMRSAVVEIAKVHAKELVKKPAFTDLIHNGGDFAVQYFESVVSLVPLQADVSTTKRRQAPDWLDEI</sequence>
<gene>
    <name evidence="2" type="ORF">yc1106_08887</name>
</gene>
<dbReference type="InterPro" id="IPR000210">
    <property type="entry name" value="BTB/POZ_dom"/>
</dbReference>
<dbReference type="SUPFAM" id="SSF54695">
    <property type="entry name" value="POZ domain"/>
    <property type="match status" value="1"/>
</dbReference>
<evidence type="ECO:0000259" key="1">
    <source>
        <dbReference type="PROSITE" id="PS50097"/>
    </source>
</evidence>